<dbReference type="Proteomes" id="UP001202117">
    <property type="component" value="Unassembled WGS sequence"/>
</dbReference>
<organism evidence="2 3">
    <name type="scientific">Halomonas flagellata</name>
    <dbReference type="NCBI Taxonomy" id="2920385"/>
    <lineage>
        <taxon>Bacteria</taxon>
        <taxon>Pseudomonadati</taxon>
        <taxon>Pseudomonadota</taxon>
        <taxon>Gammaproteobacteria</taxon>
        <taxon>Oceanospirillales</taxon>
        <taxon>Halomonadaceae</taxon>
        <taxon>Halomonas</taxon>
    </lineage>
</organism>
<proteinExistence type="predicted"/>
<name>A0ABS9RZ70_9GAMM</name>
<evidence type="ECO:0000313" key="3">
    <source>
        <dbReference type="Proteomes" id="UP001202117"/>
    </source>
</evidence>
<reference evidence="2 3" key="1">
    <citation type="submission" date="2022-02" db="EMBL/GenBank/DDBJ databases">
        <title>Halomonas fukangensis sp. nov., a halophilic bacterium isolated from a bulk soil of Kalidium foliatum at Fukang.</title>
        <authorList>
            <person name="Huang Y."/>
        </authorList>
    </citation>
    <scope>NUCLEOTIDE SEQUENCE [LARGE SCALE GENOMIC DNA]</scope>
    <source>
        <strain evidence="2 3">EGI 63088</strain>
    </source>
</reference>
<gene>
    <name evidence="2" type="ORF">MKP05_18800</name>
</gene>
<feature type="region of interest" description="Disordered" evidence="1">
    <location>
        <begin position="48"/>
        <end position="84"/>
    </location>
</feature>
<evidence type="ECO:0000256" key="1">
    <source>
        <dbReference type="SAM" id="MobiDB-lite"/>
    </source>
</evidence>
<accession>A0ABS9RZ70</accession>
<dbReference type="EMBL" id="JAKVPY010000030">
    <property type="protein sequence ID" value="MCH4565151.1"/>
    <property type="molecule type" value="Genomic_DNA"/>
</dbReference>
<evidence type="ECO:0000313" key="2">
    <source>
        <dbReference type="EMBL" id="MCH4565151.1"/>
    </source>
</evidence>
<evidence type="ECO:0008006" key="4">
    <source>
        <dbReference type="Google" id="ProtNLM"/>
    </source>
</evidence>
<sequence length="84" mass="8529">MAPANGIRLLVALGAILLLAGCMAPRPGADLPPFGDSMRHTRAVQTYQPGDEVPPLHGAKAAEAMHGYRQPAGGGGQAPSSSMP</sequence>
<protein>
    <recommendedName>
        <fullName evidence="4">Lipoprotein</fullName>
    </recommendedName>
</protein>
<keyword evidence="3" id="KW-1185">Reference proteome</keyword>
<comment type="caution">
    <text evidence="2">The sequence shown here is derived from an EMBL/GenBank/DDBJ whole genome shotgun (WGS) entry which is preliminary data.</text>
</comment>
<dbReference type="RefSeq" id="WP_240569675.1">
    <property type="nucleotide sequence ID" value="NZ_JAKVPY010000030.1"/>
</dbReference>